<reference evidence="2" key="1">
    <citation type="submission" date="2020-11" db="EMBL/GenBank/DDBJ databases">
        <authorList>
            <person name="Tran Van P."/>
        </authorList>
    </citation>
    <scope>NUCLEOTIDE SEQUENCE</scope>
</reference>
<dbReference type="Proteomes" id="UP000728032">
    <property type="component" value="Unassembled WGS sequence"/>
</dbReference>
<dbReference type="AlphaFoldDB" id="A0A7R9MDW8"/>
<organism evidence="2">
    <name type="scientific">Oppiella nova</name>
    <dbReference type="NCBI Taxonomy" id="334625"/>
    <lineage>
        <taxon>Eukaryota</taxon>
        <taxon>Metazoa</taxon>
        <taxon>Ecdysozoa</taxon>
        <taxon>Arthropoda</taxon>
        <taxon>Chelicerata</taxon>
        <taxon>Arachnida</taxon>
        <taxon>Acari</taxon>
        <taxon>Acariformes</taxon>
        <taxon>Sarcoptiformes</taxon>
        <taxon>Oribatida</taxon>
        <taxon>Brachypylina</taxon>
        <taxon>Oppioidea</taxon>
        <taxon>Oppiidae</taxon>
        <taxon>Oppiella</taxon>
    </lineage>
</organism>
<evidence type="ECO:0008006" key="4">
    <source>
        <dbReference type="Google" id="ProtNLM"/>
    </source>
</evidence>
<dbReference type="EMBL" id="OC929714">
    <property type="protein sequence ID" value="CAD7658391.1"/>
    <property type="molecule type" value="Genomic_DNA"/>
</dbReference>
<name>A0A7R9MDW8_9ACAR</name>
<gene>
    <name evidence="2" type="ORF">ONB1V03_LOCUS15012</name>
</gene>
<accession>A0A7R9MDW8</accession>
<protein>
    <recommendedName>
        <fullName evidence="4">Plasmodium RESA N-terminal domain-containing protein</fullName>
    </recommendedName>
</protein>
<evidence type="ECO:0000313" key="3">
    <source>
        <dbReference type="Proteomes" id="UP000728032"/>
    </source>
</evidence>
<feature type="chain" id="PRO_5036403598" description="Plasmodium RESA N-terminal domain-containing protein" evidence="1">
    <location>
        <begin position="25"/>
        <end position="175"/>
    </location>
</feature>
<proteinExistence type="predicted"/>
<keyword evidence="1" id="KW-0732">Signal</keyword>
<dbReference type="EMBL" id="CAJPVJ010014889">
    <property type="protein sequence ID" value="CAG2175577.1"/>
    <property type="molecule type" value="Genomic_DNA"/>
</dbReference>
<evidence type="ECO:0000313" key="2">
    <source>
        <dbReference type="EMBL" id="CAD7658391.1"/>
    </source>
</evidence>
<feature type="signal peptide" evidence="1">
    <location>
        <begin position="1"/>
        <end position="24"/>
    </location>
</feature>
<keyword evidence="3" id="KW-1185">Reference proteome</keyword>
<evidence type="ECO:0000256" key="1">
    <source>
        <dbReference type="SAM" id="SignalP"/>
    </source>
</evidence>
<sequence length="175" mass="20126">MKANNLLKFIFILPTIVLLSVSSAANSIETTDGIEVEGDITERTTESEVEFITKTVVEEKVFTNKSQEDNEETTTHETVDYEVNEVNRGLVDNLLKGPTDEELPKNSSSERVYNYLWKLLSDEMRKEVDKYMPQMHEYIFVMNELVSQKCFLSLMRLANRGQKGEPRALKILKIV</sequence>